<dbReference type="GO" id="GO:0005737">
    <property type="term" value="C:cytoplasm"/>
    <property type="evidence" value="ECO:0007669"/>
    <property type="project" value="UniProtKB-SubCell"/>
</dbReference>
<dbReference type="SUPFAM" id="SSF101386">
    <property type="entry name" value="all-alpha NTP pyrophosphatases"/>
    <property type="match status" value="1"/>
</dbReference>
<dbReference type="GO" id="GO:0000105">
    <property type="term" value="P:L-histidine biosynthetic process"/>
    <property type="evidence" value="ECO:0007669"/>
    <property type="project" value="UniProtKB-UniRule"/>
</dbReference>
<comment type="similarity">
    <text evidence="8">Belongs to the PRA-PH family.</text>
</comment>
<evidence type="ECO:0000256" key="1">
    <source>
        <dbReference type="ARBA" id="ARBA00001460"/>
    </source>
</evidence>
<dbReference type="UniPathway" id="UPA00031">
    <property type="reaction ID" value="UER00007"/>
</dbReference>
<dbReference type="GO" id="GO:0005524">
    <property type="term" value="F:ATP binding"/>
    <property type="evidence" value="ECO:0007669"/>
    <property type="project" value="UniProtKB-KW"/>
</dbReference>
<evidence type="ECO:0000256" key="7">
    <source>
        <dbReference type="ARBA" id="ARBA00023102"/>
    </source>
</evidence>
<dbReference type="OrthoDB" id="39686at2157"/>
<evidence type="ECO:0000256" key="3">
    <source>
        <dbReference type="ARBA" id="ARBA00022605"/>
    </source>
</evidence>
<dbReference type="Pfam" id="PF01503">
    <property type="entry name" value="PRA-PH"/>
    <property type="match status" value="1"/>
</dbReference>
<reference evidence="9 10" key="1">
    <citation type="submission" date="2018-06" db="EMBL/GenBank/DDBJ databases">
        <title>Draft genome sequence of hyperthermophilic methanogen Methanothermobacter tenebrarum sp. MCM-B 1447.</title>
        <authorList>
            <person name="Pore S.D."/>
            <person name="Dagar S."/>
            <person name="Dhakephalkar P.K."/>
        </authorList>
    </citation>
    <scope>NUCLEOTIDE SEQUENCE [LARGE SCALE GENOMIC DNA]</scope>
    <source>
        <strain evidence="9 10">MCM B 1447</strain>
    </source>
</reference>
<keyword evidence="5 8" id="KW-0378">Hydrolase</keyword>
<dbReference type="Proteomes" id="UP000249782">
    <property type="component" value="Unassembled WGS sequence"/>
</dbReference>
<keyword evidence="3 8" id="KW-0028">Amino-acid biosynthesis</keyword>
<keyword evidence="4 8" id="KW-0547">Nucleotide-binding</keyword>
<dbReference type="EMBL" id="QLOE01000002">
    <property type="protein sequence ID" value="RAO79638.1"/>
    <property type="molecule type" value="Genomic_DNA"/>
</dbReference>
<evidence type="ECO:0000256" key="2">
    <source>
        <dbReference type="ARBA" id="ARBA00005204"/>
    </source>
</evidence>
<comment type="subcellular location">
    <subcellularLocation>
        <location evidence="8">Cytoplasm</location>
    </subcellularLocation>
</comment>
<keyword evidence="7 8" id="KW-0368">Histidine biosynthesis</keyword>
<protein>
    <recommendedName>
        <fullName evidence="8">Phosphoribosyl-ATP pyrophosphatase</fullName>
        <shortName evidence="8">PRA-PH</shortName>
        <ecNumber evidence="8">3.6.1.31</ecNumber>
    </recommendedName>
</protein>
<evidence type="ECO:0000256" key="8">
    <source>
        <dbReference type="HAMAP-Rule" id="MF_01020"/>
    </source>
</evidence>
<dbReference type="InterPro" id="IPR008179">
    <property type="entry name" value="HisE"/>
</dbReference>
<sequence>MKNDILREIYMVLETRRDKPIDSYTSNLMKDDNKTGEDKILEKIGEEAAELIIASKNDEHVLEEAVDLLFHTFLLLVYKGIKFDEILDEFSKRRKPH</sequence>
<dbReference type="CDD" id="cd11534">
    <property type="entry name" value="NTP-PPase_HisIE_like"/>
    <property type="match status" value="1"/>
</dbReference>
<keyword evidence="10" id="KW-1185">Reference proteome</keyword>
<keyword evidence="6 8" id="KW-0067">ATP-binding</keyword>
<comment type="caution">
    <text evidence="9">The sequence shown here is derived from an EMBL/GenBank/DDBJ whole genome shotgun (WGS) entry which is preliminary data.</text>
</comment>
<dbReference type="Gene3D" id="1.10.287.1080">
    <property type="entry name" value="MazG-like"/>
    <property type="match status" value="1"/>
</dbReference>
<accession>A0A328PA87</accession>
<keyword evidence="8" id="KW-0963">Cytoplasm</keyword>
<dbReference type="NCBIfam" id="TIGR03188">
    <property type="entry name" value="histidine_hisI"/>
    <property type="match status" value="1"/>
</dbReference>
<dbReference type="PANTHER" id="PTHR42945">
    <property type="entry name" value="HISTIDINE BIOSYNTHESIS BIFUNCTIONAL PROTEIN"/>
    <property type="match status" value="1"/>
</dbReference>
<comment type="catalytic activity">
    <reaction evidence="1 8">
        <text>1-(5-phospho-beta-D-ribosyl)-ATP + H2O = 1-(5-phospho-beta-D-ribosyl)-5'-AMP + diphosphate + H(+)</text>
        <dbReference type="Rhea" id="RHEA:22828"/>
        <dbReference type="ChEBI" id="CHEBI:15377"/>
        <dbReference type="ChEBI" id="CHEBI:15378"/>
        <dbReference type="ChEBI" id="CHEBI:33019"/>
        <dbReference type="ChEBI" id="CHEBI:59457"/>
        <dbReference type="ChEBI" id="CHEBI:73183"/>
        <dbReference type="EC" id="3.6.1.31"/>
    </reaction>
</comment>
<dbReference type="PANTHER" id="PTHR42945:SF1">
    <property type="entry name" value="HISTIDINE BIOSYNTHESIS BIFUNCTIONAL PROTEIN HIS7"/>
    <property type="match status" value="1"/>
</dbReference>
<comment type="pathway">
    <text evidence="2 8">Amino-acid biosynthesis; L-histidine biosynthesis; L-histidine from 5-phospho-alpha-D-ribose 1-diphosphate: step 2/9.</text>
</comment>
<organism evidence="9 10">
    <name type="scientific">Methanothermobacter tenebrarum</name>
    <dbReference type="NCBI Taxonomy" id="680118"/>
    <lineage>
        <taxon>Archaea</taxon>
        <taxon>Methanobacteriati</taxon>
        <taxon>Methanobacteriota</taxon>
        <taxon>Methanomada group</taxon>
        <taxon>Methanobacteria</taxon>
        <taxon>Methanobacteriales</taxon>
        <taxon>Methanobacteriaceae</taxon>
        <taxon>Methanothermobacter</taxon>
    </lineage>
</organism>
<dbReference type="RefSeq" id="WP_112093468.1">
    <property type="nucleotide sequence ID" value="NZ_QLOE01000002.1"/>
</dbReference>
<evidence type="ECO:0000256" key="5">
    <source>
        <dbReference type="ARBA" id="ARBA00022801"/>
    </source>
</evidence>
<dbReference type="InterPro" id="IPR021130">
    <property type="entry name" value="PRib-ATP_PPHydrolase-like"/>
</dbReference>
<dbReference type="EC" id="3.6.1.31" evidence="8"/>
<evidence type="ECO:0000256" key="6">
    <source>
        <dbReference type="ARBA" id="ARBA00022840"/>
    </source>
</evidence>
<gene>
    <name evidence="8" type="primary">hisE</name>
    <name evidence="9" type="ORF">DPC56_02405</name>
</gene>
<dbReference type="AlphaFoldDB" id="A0A328PA87"/>
<dbReference type="HAMAP" id="MF_01020">
    <property type="entry name" value="HisE"/>
    <property type="match status" value="1"/>
</dbReference>
<proteinExistence type="inferred from homology"/>
<evidence type="ECO:0000256" key="4">
    <source>
        <dbReference type="ARBA" id="ARBA00022741"/>
    </source>
</evidence>
<evidence type="ECO:0000313" key="10">
    <source>
        <dbReference type="Proteomes" id="UP000249782"/>
    </source>
</evidence>
<dbReference type="GO" id="GO:0004636">
    <property type="term" value="F:phosphoribosyl-ATP diphosphatase activity"/>
    <property type="evidence" value="ECO:0007669"/>
    <property type="project" value="UniProtKB-UniRule"/>
</dbReference>
<name>A0A328PA87_9EURY</name>
<evidence type="ECO:0000313" key="9">
    <source>
        <dbReference type="EMBL" id="RAO79638.1"/>
    </source>
</evidence>